<accession>A0A9P6ZWC1</accession>
<name>A0A9P6ZWC1_9AGAM</name>
<evidence type="ECO:0000313" key="2">
    <source>
        <dbReference type="EMBL" id="KAG1778009.1"/>
    </source>
</evidence>
<sequence length="328" mass="36112">MLLYDQAVENKDDGQYGHLCRSCLDEVNANKTPVLALANNLWAGDVPDELAMLTLPERILVAPSYPAAYIVKLYPKKRGAVHWDTAGLNSGLRGNVSTYRLNTMAIVAMVEGNLLPPKPITLASMLGVSIIGPNNVPEHCMPSFLTVSRSHLRNALLFLKQHNPLYFNITISDENIALFPECGIPDIILSSVRHLHNVEAVDAEQQDYVPEDDVKNVFSAQQVVFPTGHDIQEEIVYDKSIASDIFPVQCHGVLDSAVAGVDDNQVFAHALANTAERYMVRRGNTFVNEYPRQDEDQSLSIGDAENPNHLLGAFPCLFPYAAGGFEVQ</sequence>
<dbReference type="Pfam" id="PF20209">
    <property type="entry name" value="DUF6570"/>
    <property type="match status" value="1"/>
</dbReference>
<gene>
    <name evidence="2" type="ORF">EV702DRAFT_1196809</name>
</gene>
<proteinExistence type="predicted"/>
<dbReference type="Proteomes" id="UP000714275">
    <property type="component" value="Unassembled WGS sequence"/>
</dbReference>
<protein>
    <recommendedName>
        <fullName evidence="1">DUF6570 domain-containing protein</fullName>
    </recommendedName>
</protein>
<evidence type="ECO:0000259" key="1">
    <source>
        <dbReference type="Pfam" id="PF20209"/>
    </source>
</evidence>
<dbReference type="OrthoDB" id="3257061at2759"/>
<comment type="caution">
    <text evidence="2">The sequence shown here is derived from an EMBL/GenBank/DDBJ whole genome shotgun (WGS) entry which is preliminary data.</text>
</comment>
<organism evidence="2 3">
    <name type="scientific">Suillus placidus</name>
    <dbReference type="NCBI Taxonomy" id="48579"/>
    <lineage>
        <taxon>Eukaryota</taxon>
        <taxon>Fungi</taxon>
        <taxon>Dikarya</taxon>
        <taxon>Basidiomycota</taxon>
        <taxon>Agaricomycotina</taxon>
        <taxon>Agaricomycetes</taxon>
        <taxon>Agaricomycetidae</taxon>
        <taxon>Boletales</taxon>
        <taxon>Suillineae</taxon>
        <taxon>Suillaceae</taxon>
        <taxon>Suillus</taxon>
    </lineage>
</organism>
<dbReference type="AlphaFoldDB" id="A0A9P6ZWC1"/>
<reference evidence="2" key="1">
    <citation type="journal article" date="2020" name="New Phytol.">
        <title>Comparative genomics reveals dynamic genome evolution in host specialist ectomycorrhizal fungi.</title>
        <authorList>
            <person name="Lofgren L.A."/>
            <person name="Nguyen N.H."/>
            <person name="Vilgalys R."/>
            <person name="Ruytinx J."/>
            <person name="Liao H.L."/>
            <person name="Branco S."/>
            <person name="Kuo A."/>
            <person name="LaButti K."/>
            <person name="Lipzen A."/>
            <person name="Andreopoulos W."/>
            <person name="Pangilinan J."/>
            <person name="Riley R."/>
            <person name="Hundley H."/>
            <person name="Na H."/>
            <person name="Barry K."/>
            <person name="Grigoriev I.V."/>
            <person name="Stajich J.E."/>
            <person name="Kennedy P.G."/>
        </authorList>
    </citation>
    <scope>NUCLEOTIDE SEQUENCE</scope>
    <source>
        <strain evidence="2">DOB743</strain>
    </source>
</reference>
<dbReference type="EMBL" id="JABBWD010000018">
    <property type="protein sequence ID" value="KAG1778009.1"/>
    <property type="molecule type" value="Genomic_DNA"/>
</dbReference>
<evidence type="ECO:0000313" key="3">
    <source>
        <dbReference type="Proteomes" id="UP000714275"/>
    </source>
</evidence>
<keyword evidence="3" id="KW-1185">Reference proteome</keyword>
<feature type="domain" description="DUF6570" evidence="1">
    <location>
        <begin position="30"/>
        <end position="176"/>
    </location>
</feature>
<dbReference type="InterPro" id="IPR046700">
    <property type="entry name" value="DUF6570"/>
</dbReference>